<dbReference type="InterPro" id="IPR006162">
    <property type="entry name" value="Ppantetheine_attach_site"/>
</dbReference>
<dbReference type="InterPro" id="IPR020806">
    <property type="entry name" value="PKS_PP-bd"/>
</dbReference>
<name>A0ABV2YZ76_9ACTN</name>
<dbReference type="PROSITE" id="PS00012">
    <property type="entry name" value="PHOSPHOPANTETHEINE"/>
    <property type="match status" value="3"/>
</dbReference>
<dbReference type="Pfam" id="PF00975">
    <property type="entry name" value="Thioesterase"/>
    <property type="match status" value="1"/>
</dbReference>
<dbReference type="Pfam" id="PF00501">
    <property type="entry name" value="AMP-binding"/>
    <property type="match status" value="3"/>
</dbReference>
<feature type="domain" description="Carrier" evidence="4">
    <location>
        <begin position="1521"/>
        <end position="1596"/>
    </location>
</feature>
<sequence length="2887" mass="309177">MTFVHEIFQERCRRTPDAVAVVCGGESVRYAELNARANRLARHLVGRGAGPERRVAVRLPRSVDALVALFATLKAGAAYLPVDPDQPAGRTAALLGEAAPVAVVDAPVVLDGLPATDLTDADRTAALRPAHPAYVIHTSGSTGTPKGTVVEHRSLTNLFCHHTEVQYAEVAAAGERLRVGGIAPLAFDASWDPLLWMVAGHELHLLDEATRRDAAALTAYVRRHRLDVIDLTPTHLEQLLPYGLVRDPRVRPRLVVLGGEALPEPVWRELRDTPGVTGHNAYGPTECTVDALWAPTTAADDVVLGEPVRGTVAHVLDARLRPVSAGETGELYVAGAALARGYLGRPGQTAGHFVADPFGPPGGRMYRTGDLVRRGADGALRYAGRADDQVKVRGFRIEPGEIEAVLRAHPAVAQAVVHAADRGDGERRLVAHVVATADGTTPDDVRRHAAAHLPGHMVPVVVLLDALPLTANGKLDRAALPAPGDARPGRAPRSAGERRLCALFAEVLRLPRVGPDDSFLALGGDSLLAVRLTGRIGATLGVRVTVRDLFEHPSPARLAEALDGIVTTPAAPLRPRPRPGDLPLSFAQQRLWFLNRLEGPSPTYNVPVISRLSGPLDSAALATALHDVVVRHESLRTTFPETDGRPVQRILPGDRAVPVLTVEHIAADGVDARLREAARHTFDLAAEIPLRAWLFALGEDEHVLLVLVHHIAGDGWSLAPLARDLGAAYTARVSGDAPAWSPLPVQYADYTLWQHDTLGAMADQTDFWRAELAELPDEIGLPFDRPRPAAATYHGGTVDFRVPADTHQRLVELARRHGVTTFMVFQTALALLLAKLTGTDDIPIGTPTAGRPDEALDDLIGFFVNTVVLRNDLTGNPTFEQLLERTRKTDLAAFSHQDVPFEQVVEAVNPVRSLARNPLFQVSITMNDLAAALDLPGLTVTGEQPTVGVARFDLNVNFHERRDGVAGQIEFNADLFDAATVRTMADRLVRVLAAAAADPARPCGTLDVLSPEERSRILTAWNDTALDVPAATLPELLEAQTAATPDAVAVQTDTASLTYAQLNARANQLARHLVAHGVGPEALVALQLPRSAELVVAVWAVLKAGGSYLPIDGEYPAERNAFMLRDARPTLVLTEPVDVSHLPDGDLTDADRTAPLRPGHPCYVIYTSGSTGVPKAVSMPGGALVNLVVWWATWEPPRRIALFSATSFDVSPMELLIATTSGGCVVVPDDAIRKDPDRLVGWLAAQEVGDLTVIPNLVLNAVCEAARSAGTRLPALRHVGQGGEALTLSAAVKEVFRGDGDRRLDNCYGPTETHMATGYRMPRRAAEWPADPPIGRPIGNTQVYVLDRWLQPVPAGVVGELYIGGAQLARGYLRRPGQTAGRFVANPYGPPGGRMYRTGDLVRWRADGELLFVGRADHQVKIRGFRIELGEIETLLLRHPDVAQVAVVPVEDRAGKRLVAYVVPGAEEPGADVLRRYTAAALPDYMVPSAFVLLDRLPLSPNGKLERKELLPPVPESAGRAPRSRVERVLCEIWAEVLDAPAVGIDDDFFALGGHSLTVTKVISRVRGRLGADLPVRALFEHRTPAELGALLGDAVDAGPRLTARPRPERIPLSSAQQRLWFLNRLEGPSPTYNNPLVSRLSGPLDKDALATALHDVVVRHESLRTTFPETGGKPEQRILPGDRAVPVLTVEHVAADALDARLREAARYAFDLAAEIPLRAWLFALGGDEHVLLVLVHHIASDGWSLAPLGRDIGVAYTARSGGTAPVWSPLPVQYADYTLWQHDTLGAMADQTDFWRTELAALPDEIGLPFDRPRPAAASYRGGTVELRVPADVHRRLVELARSRGVTTFMVFQTAVAVLLAKVTGADDIPIGTPTAGRPDEALDDLIGFFVNTVVLRNDLTGNPTFEQLLERTRKTDLAAFSHQDVPFEQLVRELNPARSAGRHPLFQVMMPFNSNLADTGLALPGVVARTQPEPLEVAKFDLSFHLREEFGPAGEPAGVAGALDYSTDLFDHPTVVAFAERLRRILDAVLADPGTTVADLDVLGADERRRLLAGGDGAPAPAAADFAHRLFEEQAARTPAAPAVVCGAERLEYGGLNRRANRLARWLIARGVGPEDRVAVVLPRGVDLVVALLAVWKAGAAYVPVDPGYPAERIAFLLADTAPRVVLDGAVDTRGHADGDVTDAERGAPLDAAHPAYVIYTSGSTGRPKGVVTEHRALAAYLRHCRTAYPGVPGTTALYSSFSFDLTVTALHGQLTTGGCVVLGELTEEGVRGTERPDFVKVTPSHLELLSALPAQASPDRCLVLGGEPLSGAALASWRAEHPHVTVVNAYGPTETTVNCCDHRLPPGAPVGAGPVPVGRPFAGVRMYVLDRWLRLAPTGVVGELYVGGDQLARGYLHRPGQTAERFVADPFGPPGSRLYRTGDLARWLPEGVLEFAGRADAQVKVRGFRIELGEIEAVLREQPGVARAAATVHRFGAGDLRVVGYVVPEPGAVPDLETVRKQAAQILPPAAVPYRLVPLTALPLTPHGKLDRGALPVPVATGGDAGRAPRTRREQLLCDLFAEVLGVAGVRVDDSFFDLGGHSLLVIRLADRVRTALGATVNIRDLLDAPTPAGLAERLAADGGAGTADPLAPVLRLRDGRGTPLFCVHPAAGIGWVYAGLLRFLDADRPVYALQAPGLGTPGHRAASPEEVVADHLARIRAVRPTGPYALAGWSLGGLIAHLLAVRLQEEGEEVTVLALLDSYPRVPETDGDADPDEATALRQLATSLGQDVAADGTLTGLADVEVAALVRVYRELSRVFAAPELGRFRGDLLLFRATADKPVDSPYVPDLWRPHLTGELHVHPVDCAHGEMARPGPVAAIGPVLDGWLTRATPTDRNGESA</sequence>
<dbReference type="InterPro" id="IPR020845">
    <property type="entry name" value="AMP-binding_CS"/>
</dbReference>
<evidence type="ECO:0000256" key="1">
    <source>
        <dbReference type="ARBA" id="ARBA00001957"/>
    </source>
</evidence>
<dbReference type="SUPFAM" id="SSF47336">
    <property type="entry name" value="ACP-like"/>
    <property type="match status" value="3"/>
</dbReference>
<comment type="caution">
    <text evidence="5">The sequence shown here is derived from an EMBL/GenBank/DDBJ whole genome shotgun (WGS) entry which is preliminary data.</text>
</comment>
<dbReference type="PANTHER" id="PTHR45527">
    <property type="entry name" value="NONRIBOSOMAL PEPTIDE SYNTHETASE"/>
    <property type="match status" value="1"/>
</dbReference>
<keyword evidence="6" id="KW-1185">Reference proteome</keyword>
<dbReference type="InterPro" id="IPR023213">
    <property type="entry name" value="CAT-like_dom_sf"/>
</dbReference>
<feature type="domain" description="Carrier" evidence="4">
    <location>
        <begin position="491"/>
        <end position="566"/>
    </location>
</feature>
<dbReference type="Gene3D" id="3.30.559.30">
    <property type="entry name" value="Nonribosomal peptide synthetase, condensation domain"/>
    <property type="match status" value="2"/>
</dbReference>
<keyword evidence="3" id="KW-0597">Phosphoprotein</keyword>
<dbReference type="Gene3D" id="1.10.1200.10">
    <property type="entry name" value="ACP-like"/>
    <property type="match status" value="2"/>
</dbReference>
<gene>
    <name evidence="5" type="ORF">AB0E61_13240</name>
</gene>
<dbReference type="PANTHER" id="PTHR45527:SF1">
    <property type="entry name" value="FATTY ACID SYNTHASE"/>
    <property type="match status" value="1"/>
</dbReference>
<dbReference type="InterPro" id="IPR020802">
    <property type="entry name" value="TesA-like"/>
</dbReference>
<dbReference type="PROSITE" id="PS50075">
    <property type="entry name" value="CARRIER"/>
    <property type="match status" value="3"/>
</dbReference>
<dbReference type="InterPro" id="IPR029058">
    <property type="entry name" value="AB_hydrolase_fold"/>
</dbReference>
<feature type="domain" description="Carrier" evidence="4">
    <location>
        <begin position="2552"/>
        <end position="2627"/>
    </location>
</feature>
<dbReference type="NCBIfam" id="NF003417">
    <property type="entry name" value="PRK04813.1"/>
    <property type="match status" value="3"/>
</dbReference>
<dbReference type="InterPro" id="IPR045851">
    <property type="entry name" value="AMP-bd_C_sf"/>
</dbReference>
<dbReference type="NCBIfam" id="TIGR01733">
    <property type="entry name" value="AA-adenyl-dom"/>
    <property type="match status" value="3"/>
</dbReference>
<dbReference type="Gene3D" id="3.40.50.980">
    <property type="match status" value="6"/>
</dbReference>
<protein>
    <submittedName>
        <fullName evidence="5">Amino acid adenylation domain-containing protein</fullName>
    </submittedName>
</protein>
<organism evidence="5 6">
    <name type="scientific">Streptomyces catenulae</name>
    <dbReference type="NCBI Taxonomy" id="66875"/>
    <lineage>
        <taxon>Bacteria</taxon>
        <taxon>Bacillati</taxon>
        <taxon>Actinomycetota</taxon>
        <taxon>Actinomycetes</taxon>
        <taxon>Kitasatosporales</taxon>
        <taxon>Streptomycetaceae</taxon>
        <taxon>Streptomyces</taxon>
    </lineage>
</organism>
<dbReference type="Gene3D" id="3.30.300.30">
    <property type="match status" value="3"/>
</dbReference>
<dbReference type="InterPro" id="IPR036736">
    <property type="entry name" value="ACP-like_sf"/>
</dbReference>
<dbReference type="InterPro" id="IPR025110">
    <property type="entry name" value="AMP-bd_C"/>
</dbReference>
<proteinExistence type="predicted"/>
<dbReference type="SMART" id="SM00824">
    <property type="entry name" value="PKS_TE"/>
    <property type="match status" value="1"/>
</dbReference>
<dbReference type="InterPro" id="IPR010071">
    <property type="entry name" value="AA_adenyl_dom"/>
</dbReference>
<keyword evidence="2" id="KW-0596">Phosphopantetheine</keyword>
<dbReference type="SMART" id="SM00823">
    <property type="entry name" value="PKS_PP"/>
    <property type="match status" value="3"/>
</dbReference>
<dbReference type="Pfam" id="PF13193">
    <property type="entry name" value="AMP-binding_C"/>
    <property type="match status" value="3"/>
</dbReference>
<evidence type="ECO:0000313" key="5">
    <source>
        <dbReference type="EMBL" id="MEU3711048.1"/>
    </source>
</evidence>
<evidence type="ECO:0000259" key="4">
    <source>
        <dbReference type="PROSITE" id="PS50075"/>
    </source>
</evidence>
<dbReference type="Gene3D" id="3.30.559.10">
    <property type="entry name" value="Chloramphenicol acetyltransferase-like domain"/>
    <property type="match status" value="2"/>
</dbReference>
<dbReference type="Pfam" id="PF00668">
    <property type="entry name" value="Condensation"/>
    <property type="match status" value="2"/>
</dbReference>
<reference evidence="5 6" key="1">
    <citation type="submission" date="2024-06" db="EMBL/GenBank/DDBJ databases">
        <title>The Natural Products Discovery Center: Release of the First 8490 Sequenced Strains for Exploring Actinobacteria Biosynthetic Diversity.</title>
        <authorList>
            <person name="Kalkreuter E."/>
            <person name="Kautsar S.A."/>
            <person name="Yang D."/>
            <person name="Bader C.D."/>
            <person name="Teijaro C.N."/>
            <person name="Fluegel L."/>
            <person name="Davis C.M."/>
            <person name="Simpson J.R."/>
            <person name="Lauterbach L."/>
            <person name="Steele A.D."/>
            <person name="Gui C."/>
            <person name="Meng S."/>
            <person name="Li G."/>
            <person name="Viehrig K."/>
            <person name="Ye F."/>
            <person name="Su P."/>
            <person name="Kiefer A.F."/>
            <person name="Nichols A."/>
            <person name="Cepeda A.J."/>
            <person name="Yan W."/>
            <person name="Fan B."/>
            <person name="Jiang Y."/>
            <person name="Adhikari A."/>
            <person name="Zheng C.-J."/>
            <person name="Schuster L."/>
            <person name="Cowan T.M."/>
            <person name="Smanski M.J."/>
            <person name="Chevrette M.G."/>
            <person name="De Carvalho L.P.S."/>
            <person name="Shen B."/>
        </authorList>
    </citation>
    <scope>NUCLEOTIDE SEQUENCE [LARGE SCALE GENOMIC DNA]</scope>
    <source>
        <strain evidence="5 6">NPDC033039</strain>
    </source>
</reference>
<dbReference type="CDD" id="cd05930">
    <property type="entry name" value="A_NRPS"/>
    <property type="match status" value="3"/>
</dbReference>
<dbReference type="InterPro" id="IPR001031">
    <property type="entry name" value="Thioesterase"/>
</dbReference>
<accession>A0ABV2YZ76</accession>
<dbReference type="EMBL" id="JBEZVI010000009">
    <property type="protein sequence ID" value="MEU3711048.1"/>
    <property type="molecule type" value="Genomic_DNA"/>
</dbReference>
<evidence type="ECO:0000256" key="2">
    <source>
        <dbReference type="ARBA" id="ARBA00022450"/>
    </source>
</evidence>
<dbReference type="Gene3D" id="2.30.38.10">
    <property type="entry name" value="Luciferase, Domain 3"/>
    <property type="match status" value="3"/>
</dbReference>
<dbReference type="SUPFAM" id="SSF52777">
    <property type="entry name" value="CoA-dependent acyltransferases"/>
    <property type="match status" value="4"/>
</dbReference>
<dbReference type="RefSeq" id="WP_051739569.1">
    <property type="nucleotide sequence ID" value="NZ_JBEZVI010000009.1"/>
</dbReference>
<dbReference type="SUPFAM" id="SSF53474">
    <property type="entry name" value="alpha/beta-Hydrolases"/>
    <property type="match status" value="1"/>
</dbReference>
<dbReference type="Gene3D" id="3.40.50.1820">
    <property type="entry name" value="alpha/beta hydrolase"/>
    <property type="match status" value="1"/>
</dbReference>
<dbReference type="Proteomes" id="UP001550853">
    <property type="component" value="Unassembled WGS sequence"/>
</dbReference>
<dbReference type="InterPro" id="IPR000873">
    <property type="entry name" value="AMP-dep_synth/lig_dom"/>
</dbReference>
<evidence type="ECO:0000313" key="6">
    <source>
        <dbReference type="Proteomes" id="UP001550853"/>
    </source>
</evidence>
<evidence type="ECO:0000256" key="3">
    <source>
        <dbReference type="ARBA" id="ARBA00022553"/>
    </source>
</evidence>
<dbReference type="Pfam" id="PF00550">
    <property type="entry name" value="PP-binding"/>
    <property type="match status" value="3"/>
</dbReference>
<comment type="cofactor">
    <cofactor evidence="1">
        <name>pantetheine 4'-phosphate</name>
        <dbReference type="ChEBI" id="CHEBI:47942"/>
    </cofactor>
</comment>
<dbReference type="CDD" id="cd19540">
    <property type="entry name" value="LCL_NRPS-like"/>
    <property type="match status" value="2"/>
</dbReference>
<dbReference type="InterPro" id="IPR001242">
    <property type="entry name" value="Condensation_dom"/>
</dbReference>
<dbReference type="PROSITE" id="PS00455">
    <property type="entry name" value="AMP_BINDING"/>
    <property type="match status" value="3"/>
</dbReference>
<dbReference type="SUPFAM" id="SSF56801">
    <property type="entry name" value="Acetyl-CoA synthetase-like"/>
    <property type="match status" value="3"/>
</dbReference>
<dbReference type="InterPro" id="IPR009081">
    <property type="entry name" value="PP-bd_ACP"/>
</dbReference>